<proteinExistence type="predicted"/>
<protein>
    <submittedName>
        <fullName evidence="1">Uncharacterized protein</fullName>
    </submittedName>
</protein>
<name>A0A151JLU7_9HYME</name>
<sequence>RERLLAQSLSLLPPFFLIVSRVPYSSQVPPGGAKNHALVYNEPSGLKAAPYIDSLMIPFYKIAERCEIIYRVEQALVIADEEIMTLHIMNYILTFISILNREILKYMLNYRFNRHRINGDGSKRTSDYKCVLARHSGEEVQKVALLSAVQRRFTLSKF</sequence>
<dbReference type="AlphaFoldDB" id="A0A151JLU7"/>
<reference evidence="1 2" key="1">
    <citation type="submission" date="2015-09" db="EMBL/GenBank/DDBJ databases">
        <title>Trachymyrmex cornetzi WGS genome.</title>
        <authorList>
            <person name="Nygaard S."/>
            <person name="Hu H."/>
            <person name="Boomsma J."/>
            <person name="Zhang G."/>
        </authorList>
    </citation>
    <scope>NUCLEOTIDE SEQUENCE [LARGE SCALE GENOMIC DNA]</scope>
    <source>
        <strain evidence="1">Tcor2-1</strain>
        <tissue evidence="1">Whole body</tissue>
    </source>
</reference>
<gene>
    <name evidence="1" type="ORF">ALC57_03702</name>
</gene>
<organism evidence="1 2">
    <name type="scientific">Trachymyrmex cornetzi</name>
    <dbReference type="NCBI Taxonomy" id="471704"/>
    <lineage>
        <taxon>Eukaryota</taxon>
        <taxon>Metazoa</taxon>
        <taxon>Ecdysozoa</taxon>
        <taxon>Arthropoda</taxon>
        <taxon>Hexapoda</taxon>
        <taxon>Insecta</taxon>
        <taxon>Pterygota</taxon>
        <taxon>Neoptera</taxon>
        <taxon>Endopterygota</taxon>
        <taxon>Hymenoptera</taxon>
        <taxon>Apocrita</taxon>
        <taxon>Aculeata</taxon>
        <taxon>Formicoidea</taxon>
        <taxon>Formicidae</taxon>
        <taxon>Myrmicinae</taxon>
        <taxon>Trachymyrmex</taxon>
    </lineage>
</organism>
<keyword evidence="2" id="KW-1185">Reference proteome</keyword>
<feature type="non-terminal residue" evidence="1">
    <location>
        <position position="1"/>
    </location>
</feature>
<dbReference type="EMBL" id="KQ978966">
    <property type="protein sequence ID" value="KYN26887.1"/>
    <property type="molecule type" value="Genomic_DNA"/>
</dbReference>
<dbReference type="Proteomes" id="UP000078492">
    <property type="component" value="Unassembled WGS sequence"/>
</dbReference>
<evidence type="ECO:0000313" key="1">
    <source>
        <dbReference type="EMBL" id="KYN26887.1"/>
    </source>
</evidence>
<accession>A0A151JLU7</accession>
<evidence type="ECO:0000313" key="2">
    <source>
        <dbReference type="Proteomes" id="UP000078492"/>
    </source>
</evidence>